<feature type="transmembrane region" description="Helical" evidence="10">
    <location>
        <begin position="89"/>
        <end position="109"/>
    </location>
</feature>
<dbReference type="SUPFAM" id="SSF161098">
    <property type="entry name" value="MetI-like"/>
    <property type="match status" value="1"/>
</dbReference>
<evidence type="ECO:0000256" key="6">
    <source>
        <dbReference type="ARBA" id="ARBA00022692"/>
    </source>
</evidence>
<dbReference type="PANTHER" id="PTHR30614">
    <property type="entry name" value="MEMBRANE COMPONENT OF AMINO ACID ABC TRANSPORTER"/>
    <property type="match status" value="1"/>
</dbReference>
<dbReference type="Pfam" id="PF00528">
    <property type="entry name" value="BPD_transp_1"/>
    <property type="match status" value="1"/>
</dbReference>
<dbReference type="GO" id="GO:0043190">
    <property type="term" value="C:ATP-binding cassette (ABC) transporter complex"/>
    <property type="evidence" value="ECO:0007669"/>
    <property type="project" value="InterPro"/>
</dbReference>
<feature type="transmembrane region" description="Helical" evidence="10">
    <location>
        <begin position="191"/>
        <end position="212"/>
    </location>
</feature>
<feature type="transmembrane region" description="Helical" evidence="10">
    <location>
        <begin position="55"/>
        <end position="77"/>
    </location>
</feature>
<keyword evidence="8 10" id="KW-1133">Transmembrane helix</keyword>
<dbReference type="InterPro" id="IPR043429">
    <property type="entry name" value="ArtM/GltK/GlnP/TcyL/YhdX-like"/>
</dbReference>
<feature type="transmembrane region" description="Helical" evidence="10">
    <location>
        <begin position="24"/>
        <end position="46"/>
    </location>
</feature>
<gene>
    <name evidence="12" type="ORF">SAMN04488075_1004</name>
</gene>
<dbReference type="GO" id="GO:0006865">
    <property type="term" value="P:amino acid transport"/>
    <property type="evidence" value="ECO:0007669"/>
    <property type="project" value="UniProtKB-KW"/>
</dbReference>
<evidence type="ECO:0000259" key="11">
    <source>
        <dbReference type="PROSITE" id="PS50928"/>
    </source>
</evidence>
<dbReference type="AlphaFoldDB" id="A0A1H6KQ75"/>
<evidence type="ECO:0000256" key="2">
    <source>
        <dbReference type="ARBA" id="ARBA00004429"/>
    </source>
</evidence>
<keyword evidence="6 10" id="KW-0812">Transmembrane</keyword>
<organism evidence="12 13">
    <name type="scientific">Paracoccus alkenifer</name>
    <dbReference type="NCBI Taxonomy" id="65735"/>
    <lineage>
        <taxon>Bacteria</taxon>
        <taxon>Pseudomonadati</taxon>
        <taxon>Pseudomonadota</taxon>
        <taxon>Alphaproteobacteria</taxon>
        <taxon>Rhodobacterales</taxon>
        <taxon>Paracoccaceae</taxon>
        <taxon>Paracoccus</taxon>
    </lineage>
</organism>
<evidence type="ECO:0000256" key="1">
    <source>
        <dbReference type="ARBA" id="ARBA00003159"/>
    </source>
</evidence>
<dbReference type="InterPro" id="IPR035906">
    <property type="entry name" value="MetI-like_sf"/>
</dbReference>
<reference evidence="13" key="1">
    <citation type="submission" date="2016-10" db="EMBL/GenBank/DDBJ databases">
        <authorList>
            <person name="Varghese N."/>
            <person name="Submissions S."/>
        </authorList>
    </citation>
    <scope>NUCLEOTIDE SEQUENCE [LARGE SCALE GENOMIC DNA]</scope>
    <source>
        <strain evidence="13">DSM 11593</strain>
    </source>
</reference>
<name>A0A1H6KQ75_9RHOB</name>
<keyword evidence="5" id="KW-1003">Cell membrane</keyword>
<evidence type="ECO:0000313" key="12">
    <source>
        <dbReference type="EMBL" id="SEH77934.1"/>
    </source>
</evidence>
<evidence type="ECO:0000256" key="5">
    <source>
        <dbReference type="ARBA" id="ARBA00022475"/>
    </source>
</evidence>
<dbReference type="Proteomes" id="UP000199125">
    <property type="component" value="Unassembled WGS sequence"/>
</dbReference>
<sequence>MNYQFDWSAVWDPAAWFGAIKVTLAYGIATTAVGLILGLILGLALISRFWVLRRAVALFIGLFRCTPALIQIVWFYYAFPMVLAVNMPAWLAASMGLTFYMAAFSAEIFRGGIQSIEKGQWNATRSLCMSPWQAMRHVVLPQAFRRMTPAIVNQSIIQFKNTSLLSVVAVHDIMFTASSLTAETYRPLEVLTFASVLYIILIWPLASIAHVVEKRSAQGRTR</sequence>
<comment type="similarity">
    <text evidence="3">Belongs to the binding-protein-dependent transport system permease family. HisMQ subfamily.</text>
</comment>
<feature type="transmembrane region" description="Helical" evidence="10">
    <location>
        <begin position="164"/>
        <end position="185"/>
    </location>
</feature>
<evidence type="ECO:0000256" key="7">
    <source>
        <dbReference type="ARBA" id="ARBA00022970"/>
    </source>
</evidence>
<dbReference type="InterPro" id="IPR000515">
    <property type="entry name" value="MetI-like"/>
</dbReference>
<evidence type="ECO:0000256" key="3">
    <source>
        <dbReference type="ARBA" id="ARBA00010072"/>
    </source>
</evidence>
<evidence type="ECO:0000256" key="9">
    <source>
        <dbReference type="ARBA" id="ARBA00023136"/>
    </source>
</evidence>
<dbReference type="NCBIfam" id="TIGR01726">
    <property type="entry name" value="HEQRo_perm_3TM"/>
    <property type="match status" value="1"/>
</dbReference>
<dbReference type="PANTHER" id="PTHR30614:SF20">
    <property type="entry name" value="GLUTAMINE TRANSPORT SYSTEM PERMEASE PROTEIN GLNP"/>
    <property type="match status" value="1"/>
</dbReference>
<dbReference type="EMBL" id="FNXG01000002">
    <property type="protein sequence ID" value="SEH77934.1"/>
    <property type="molecule type" value="Genomic_DNA"/>
</dbReference>
<evidence type="ECO:0000256" key="8">
    <source>
        <dbReference type="ARBA" id="ARBA00022989"/>
    </source>
</evidence>
<keyword evidence="7" id="KW-0029">Amino-acid transport</keyword>
<evidence type="ECO:0000256" key="10">
    <source>
        <dbReference type="RuleBase" id="RU363032"/>
    </source>
</evidence>
<keyword evidence="9 10" id="KW-0472">Membrane</keyword>
<dbReference type="OrthoDB" id="9814550at2"/>
<dbReference type="InterPro" id="IPR010065">
    <property type="entry name" value="AA_ABC_transptr_permease_3TM"/>
</dbReference>
<dbReference type="STRING" id="65735.SAMN04488075_1004"/>
<dbReference type="RefSeq" id="WP_090846027.1">
    <property type="nucleotide sequence ID" value="NZ_FNXG01000002.1"/>
</dbReference>
<dbReference type="PROSITE" id="PS50928">
    <property type="entry name" value="ABC_TM1"/>
    <property type="match status" value="1"/>
</dbReference>
<feature type="domain" description="ABC transmembrane type-1" evidence="11">
    <location>
        <begin position="20"/>
        <end position="209"/>
    </location>
</feature>
<dbReference type="GO" id="GO:0022857">
    <property type="term" value="F:transmembrane transporter activity"/>
    <property type="evidence" value="ECO:0007669"/>
    <property type="project" value="InterPro"/>
</dbReference>
<dbReference type="CDD" id="cd06261">
    <property type="entry name" value="TM_PBP2"/>
    <property type="match status" value="1"/>
</dbReference>
<comment type="subcellular location">
    <subcellularLocation>
        <location evidence="2">Cell inner membrane</location>
        <topology evidence="2">Multi-pass membrane protein</topology>
    </subcellularLocation>
    <subcellularLocation>
        <location evidence="10">Cell membrane</location>
        <topology evidence="10">Multi-pass membrane protein</topology>
    </subcellularLocation>
</comment>
<evidence type="ECO:0000313" key="13">
    <source>
        <dbReference type="Proteomes" id="UP000199125"/>
    </source>
</evidence>
<comment type="function">
    <text evidence="1">Part of the binding-protein-dependent transport system for glutamine; probably responsible for the translocation of the substrate across the membrane.</text>
</comment>
<keyword evidence="13" id="KW-1185">Reference proteome</keyword>
<accession>A0A1H6KQ75</accession>
<protein>
    <submittedName>
        <fullName evidence="12">Polar amino acid transport system permease protein</fullName>
    </submittedName>
</protein>
<keyword evidence="4 10" id="KW-0813">Transport</keyword>
<dbReference type="Gene3D" id="1.10.3720.10">
    <property type="entry name" value="MetI-like"/>
    <property type="match status" value="1"/>
</dbReference>
<evidence type="ECO:0000256" key="4">
    <source>
        <dbReference type="ARBA" id="ARBA00022448"/>
    </source>
</evidence>
<proteinExistence type="inferred from homology"/>